<dbReference type="GO" id="GO:0003700">
    <property type="term" value="F:DNA-binding transcription factor activity"/>
    <property type="evidence" value="ECO:0007669"/>
    <property type="project" value="TreeGrafter"/>
</dbReference>
<dbReference type="InterPro" id="IPR050807">
    <property type="entry name" value="TransReg_Diox_bact_type"/>
</dbReference>
<dbReference type="EMBL" id="JANX01000201">
    <property type="protein sequence ID" value="KGM33290.1"/>
    <property type="molecule type" value="Genomic_DNA"/>
</dbReference>
<accession>A0A0A0D5G0</accession>
<dbReference type="Pfam" id="PF01381">
    <property type="entry name" value="HTH_3"/>
    <property type="match status" value="1"/>
</dbReference>
<gene>
    <name evidence="3" type="ORF">P409_16655</name>
</gene>
<dbReference type="InterPro" id="IPR014710">
    <property type="entry name" value="RmlC-like_jellyroll"/>
</dbReference>
<dbReference type="GO" id="GO:0005829">
    <property type="term" value="C:cytosol"/>
    <property type="evidence" value="ECO:0007669"/>
    <property type="project" value="TreeGrafter"/>
</dbReference>
<dbReference type="SUPFAM" id="SSF51182">
    <property type="entry name" value="RmlC-like cupins"/>
    <property type="match status" value="1"/>
</dbReference>
<dbReference type="AlphaFoldDB" id="A0A0A0D5G0"/>
<dbReference type="InterPro" id="IPR011051">
    <property type="entry name" value="RmlC_Cupin_sf"/>
</dbReference>
<dbReference type="InterPro" id="IPR001387">
    <property type="entry name" value="Cro/C1-type_HTH"/>
</dbReference>
<sequence>MDSDAPQSLGPRLKALRRTRGWTLEAASERTGLAKSTLSKIENGRMSPTVEVLLKLSQGFGVDLAGLFGDARPAPAARSLTRAGTGPRHETRSYSHELLAADLAEKRVTPVRARVKARTLLEYGPLDRHEGQQFLLVLSGAVTMHFAGEAPFRLAAGDSLYFDARTPHACLSDGPEEAEILWIHAG</sequence>
<dbReference type="Proteomes" id="UP000029995">
    <property type="component" value="Unassembled WGS sequence"/>
</dbReference>
<dbReference type="CDD" id="cd00093">
    <property type="entry name" value="HTH_XRE"/>
    <property type="match status" value="1"/>
</dbReference>
<dbReference type="RefSeq" id="WP_034839570.1">
    <property type="nucleotide sequence ID" value="NZ_JANX01000201.1"/>
</dbReference>
<protein>
    <recommendedName>
        <fullName evidence="2">HTH cro/C1-type domain-containing protein</fullName>
    </recommendedName>
</protein>
<evidence type="ECO:0000313" key="4">
    <source>
        <dbReference type="Proteomes" id="UP000029995"/>
    </source>
</evidence>
<dbReference type="PROSITE" id="PS50943">
    <property type="entry name" value="HTH_CROC1"/>
    <property type="match status" value="1"/>
</dbReference>
<keyword evidence="1" id="KW-0238">DNA-binding</keyword>
<dbReference type="InterPro" id="IPR013096">
    <property type="entry name" value="Cupin_2"/>
</dbReference>
<dbReference type="PANTHER" id="PTHR46797:SF20">
    <property type="entry name" value="BLR4304 PROTEIN"/>
    <property type="match status" value="1"/>
</dbReference>
<dbReference type="GO" id="GO:0003677">
    <property type="term" value="F:DNA binding"/>
    <property type="evidence" value="ECO:0007669"/>
    <property type="project" value="UniProtKB-KW"/>
</dbReference>
<reference evidence="3 4" key="1">
    <citation type="submission" date="2014-01" db="EMBL/GenBank/DDBJ databases">
        <title>Genome sequence determination for a cystic fibrosis isolate, Inquilinus limosus.</title>
        <authorList>
            <person name="Pino M."/>
            <person name="Di Conza J."/>
            <person name="Gutkind G."/>
        </authorList>
    </citation>
    <scope>NUCLEOTIDE SEQUENCE [LARGE SCALE GENOMIC DNA]</scope>
    <source>
        <strain evidence="3 4">MP06</strain>
    </source>
</reference>
<dbReference type="Pfam" id="PF07883">
    <property type="entry name" value="Cupin_2"/>
    <property type="match status" value="1"/>
</dbReference>
<name>A0A0A0D5G0_9PROT</name>
<dbReference type="OrthoDB" id="9805356at2"/>
<organism evidence="3 4">
    <name type="scientific">Inquilinus limosus MP06</name>
    <dbReference type="NCBI Taxonomy" id="1398085"/>
    <lineage>
        <taxon>Bacteria</taxon>
        <taxon>Pseudomonadati</taxon>
        <taxon>Pseudomonadota</taxon>
        <taxon>Alphaproteobacteria</taxon>
        <taxon>Rhodospirillales</taxon>
        <taxon>Rhodospirillaceae</taxon>
        <taxon>Inquilinus</taxon>
    </lineage>
</organism>
<dbReference type="InterPro" id="IPR010982">
    <property type="entry name" value="Lambda_DNA-bd_dom_sf"/>
</dbReference>
<evidence type="ECO:0000313" key="3">
    <source>
        <dbReference type="EMBL" id="KGM33290.1"/>
    </source>
</evidence>
<dbReference type="Gene3D" id="1.10.260.40">
    <property type="entry name" value="lambda repressor-like DNA-binding domains"/>
    <property type="match status" value="1"/>
</dbReference>
<proteinExistence type="predicted"/>
<dbReference type="SMART" id="SM00530">
    <property type="entry name" value="HTH_XRE"/>
    <property type="match status" value="1"/>
</dbReference>
<comment type="caution">
    <text evidence="3">The sequence shown here is derived from an EMBL/GenBank/DDBJ whole genome shotgun (WGS) entry which is preliminary data.</text>
</comment>
<evidence type="ECO:0000259" key="2">
    <source>
        <dbReference type="PROSITE" id="PS50943"/>
    </source>
</evidence>
<dbReference type="CDD" id="cd02209">
    <property type="entry name" value="cupin_XRE_C"/>
    <property type="match status" value="1"/>
</dbReference>
<feature type="domain" description="HTH cro/C1-type" evidence="2">
    <location>
        <begin position="13"/>
        <end position="67"/>
    </location>
</feature>
<dbReference type="SUPFAM" id="SSF47413">
    <property type="entry name" value="lambda repressor-like DNA-binding domains"/>
    <property type="match status" value="1"/>
</dbReference>
<dbReference type="Gene3D" id="2.60.120.10">
    <property type="entry name" value="Jelly Rolls"/>
    <property type="match status" value="1"/>
</dbReference>
<dbReference type="PANTHER" id="PTHR46797">
    <property type="entry name" value="HTH-TYPE TRANSCRIPTIONAL REGULATOR"/>
    <property type="match status" value="1"/>
</dbReference>
<evidence type="ECO:0000256" key="1">
    <source>
        <dbReference type="ARBA" id="ARBA00023125"/>
    </source>
</evidence>